<dbReference type="OMA" id="QMFEHGS"/>
<dbReference type="CDD" id="cd00298">
    <property type="entry name" value="ACD_sHsps_p23-like"/>
    <property type="match status" value="1"/>
</dbReference>
<keyword evidence="7" id="KW-0812">Transmembrane</keyword>
<reference evidence="9" key="1">
    <citation type="journal article" date="2017" name="Nature">
        <title>The genome of Chenopodium quinoa.</title>
        <authorList>
            <person name="Jarvis D.E."/>
            <person name="Ho Y.S."/>
            <person name="Lightfoot D.J."/>
            <person name="Schmoeckel S.M."/>
            <person name="Li B."/>
            <person name="Borm T.J.A."/>
            <person name="Ohyanagi H."/>
            <person name="Mineta K."/>
            <person name="Michell C.T."/>
            <person name="Saber N."/>
            <person name="Kharbatia N.M."/>
            <person name="Rupper R.R."/>
            <person name="Sharp A.R."/>
            <person name="Dally N."/>
            <person name="Boughton B.A."/>
            <person name="Woo Y.H."/>
            <person name="Gao G."/>
            <person name="Schijlen E.G.W.M."/>
            <person name="Guo X."/>
            <person name="Momin A.A."/>
            <person name="Negrao S."/>
            <person name="Al-Babili S."/>
            <person name="Gehring C."/>
            <person name="Roessner U."/>
            <person name="Jung C."/>
            <person name="Murphy K."/>
            <person name="Arold S.T."/>
            <person name="Gojobori T."/>
            <person name="van der Linden C.G."/>
            <person name="van Loo E.N."/>
            <person name="Jellen E.N."/>
            <person name="Maughan P.J."/>
            <person name="Tester M."/>
        </authorList>
    </citation>
    <scope>NUCLEOTIDE SEQUENCE [LARGE SCALE GENOMIC DNA]</scope>
    <source>
        <strain evidence="9">cv. PI 614886</strain>
    </source>
</reference>
<evidence type="ECO:0000256" key="5">
    <source>
        <dbReference type="RuleBase" id="RU003616"/>
    </source>
</evidence>
<dbReference type="Proteomes" id="UP000596660">
    <property type="component" value="Unplaced"/>
</dbReference>
<keyword evidence="2" id="KW-1003">Cell membrane</keyword>
<comment type="subcellular location">
    <subcellularLocation>
        <location evidence="1">Cell membrane</location>
        <topology evidence="1">Single-pass membrane protein</topology>
    </subcellularLocation>
</comment>
<dbReference type="InterPro" id="IPR002068">
    <property type="entry name" value="A-crystallin/Hsp20_dom"/>
</dbReference>
<keyword evidence="10" id="KW-1185">Reference proteome</keyword>
<dbReference type="SUPFAM" id="SSF49764">
    <property type="entry name" value="HSP20-like chaperones"/>
    <property type="match status" value="1"/>
</dbReference>
<feature type="domain" description="SHSP" evidence="8">
    <location>
        <begin position="10"/>
        <end position="118"/>
    </location>
</feature>
<accession>A0A803N3C0</accession>
<keyword evidence="7" id="KW-0472">Membrane</keyword>
<dbReference type="PANTHER" id="PTHR43670:SF114">
    <property type="entry name" value="OS05G0592000 PROTEIN"/>
    <property type="match status" value="1"/>
</dbReference>
<evidence type="ECO:0000313" key="10">
    <source>
        <dbReference type="Proteomes" id="UP000596660"/>
    </source>
</evidence>
<dbReference type="GeneID" id="110683183"/>
<dbReference type="RefSeq" id="XP_021715222.1">
    <property type="nucleotide sequence ID" value="XM_021859530.1"/>
</dbReference>
<feature type="region of interest" description="Disordered" evidence="6">
    <location>
        <begin position="96"/>
        <end position="155"/>
    </location>
</feature>
<evidence type="ECO:0000256" key="7">
    <source>
        <dbReference type="SAM" id="Phobius"/>
    </source>
</evidence>
<dbReference type="PANTHER" id="PTHR43670">
    <property type="entry name" value="HEAT SHOCK PROTEIN 26"/>
    <property type="match status" value="1"/>
</dbReference>
<feature type="compositionally biased region" description="Polar residues" evidence="6">
    <location>
        <begin position="146"/>
        <end position="155"/>
    </location>
</feature>
<name>A0A803N3C0_CHEQI</name>
<dbReference type="SMR" id="A0A803N3C0"/>
<evidence type="ECO:0000256" key="3">
    <source>
        <dbReference type="ARBA" id="ARBA00022821"/>
    </source>
</evidence>
<evidence type="ECO:0000256" key="4">
    <source>
        <dbReference type="PROSITE-ProRule" id="PRU00285"/>
    </source>
</evidence>
<evidence type="ECO:0000256" key="6">
    <source>
        <dbReference type="SAM" id="MobiDB-lite"/>
    </source>
</evidence>
<reference evidence="9" key="2">
    <citation type="submission" date="2021-03" db="UniProtKB">
        <authorList>
            <consortium name="EnsemblPlants"/>
        </authorList>
    </citation>
    <scope>IDENTIFICATION</scope>
</reference>
<dbReference type="Gene3D" id="2.60.40.790">
    <property type="match status" value="1"/>
</dbReference>
<dbReference type="PROSITE" id="PS01031">
    <property type="entry name" value="SHSP"/>
    <property type="match status" value="1"/>
</dbReference>
<keyword evidence="3" id="KW-0611">Plant defense</keyword>
<evidence type="ECO:0000256" key="1">
    <source>
        <dbReference type="ARBA" id="ARBA00004162"/>
    </source>
</evidence>
<evidence type="ECO:0000313" key="9">
    <source>
        <dbReference type="EnsemblPlants" id="AUR62039722-RA:cds"/>
    </source>
</evidence>
<dbReference type="InterPro" id="IPR008978">
    <property type="entry name" value="HSP20-like_chaperone"/>
</dbReference>
<sequence>MAANKTKTSPSYVEYNPAFEWQKEEGLETLIIYFPDFKKNQLRVQVSKDGVLKISGERPLTADGTKKSRFLKEEKLPEVCDMNDVRAKFTNGSLHIAMPKKVTPATPQGTKQQPASSRLSAPPQPEVTDKKPKAEAATVSDDQKAKGTSTEHGAMAGTSTYAQPKADQMFEHGSIMQRKQRSKKCALGFGIAAVTMIAIGAFVASKYGSNSISSPSLYMDDTGLI</sequence>
<dbReference type="Pfam" id="PF00011">
    <property type="entry name" value="HSP20"/>
    <property type="match status" value="1"/>
</dbReference>
<evidence type="ECO:0000256" key="2">
    <source>
        <dbReference type="ARBA" id="ARBA00022475"/>
    </source>
</evidence>
<organism evidence="9 10">
    <name type="scientific">Chenopodium quinoa</name>
    <name type="common">Quinoa</name>
    <dbReference type="NCBI Taxonomy" id="63459"/>
    <lineage>
        <taxon>Eukaryota</taxon>
        <taxon>Viridiplantae</taxon>
        <taxon>Streptophyta</taxon>
        <taxon>Embryophyta</taxon>
        <taxon>Tracheophyta</taxon>
        <taxon>Spermatophyta</taxon>
        <taxon>Magnoliopsida</taxon>
        <taxon>eudicotyledons</taxon>
        <taxon>Gunneridae</taxon>
        <taxon>Pentapetalae</taxon>
        <taxon>Caryophyllales</taxon>
        <taxon>Chenopodiaceae</taxon>
        <taxon>Chenopodioideae</taxon>
        <taxon>Atripliceae</taxon>
        <taxon>Chenopodium</taxon>
    </lineage>
</organism>
<dbReference type="Gramene" id="AUR62039722-RA">
    <property type="protein sequence ID" value="AUR62039722-RA:cds"/>
    <property type="gene ID" value="AUR62039722"/>
</dbReference>
<dbReference type="EnsemblPlants" id="AUR62039722-RA">
    <property type="protein sequence ID" value="AUR62039722-RA:cds"/>
    <property type="gene ID" value="AUR62039722"/>
</dbReference>
<feature type="compositionally biased region" description="Polar residues" evidence="6">
    <location>
        <begin position="105"/>
        <end position="119"/>
    </location>
</feature>
<proteinExistence type="inferred from homology"/>
<dbReference type="AlphaFoldDB" id="A0A803N3C0"/>
<keyword evidence="7" id="KW-1133">Transmembrane helix</keyword>
<comment type="similarity">
    <text evidence="4 5">Belongs to the small heat shock protein (HSP20) family.</text>
</comment>
<evidence type="ECO:0000259" key="8">
    <source>
        <dbReference type="PROSITE" id="PS01031"/>
    </source>
</evidence>
<gene>
    <name evidence="9" type="primary">LOC110683183</name>
</gene>
<feature type="transmembrane region" description="Helical" evidence="7">
    <location>
        <begin position="185"/>
        <end position="204"/>
    </location>
</feature>
<protein>
    <recommendedName>
        <fullName evidence="8">SHSP domain-containing protein</fullName>
    </recommendedName>
</protein>
<dbReference type="GO" id="GO:0034605">
    <property type="term" value="P:cellular response to heat"/>
    <property type="evidence" value="ECO:0007669"/>
    <property type="project" value="TreeGrafter"/>
</dbReference>
<dbReference type="GO" id="GO:0005886">
    <property type="term" value="C:plasma membrane"/>
    <property type="evidence" value="ECO:0007669"/>
    <property type="project" value="UniProtKB-SubCell"/>
</dbReference>
<dbReference type="GO" id="GO:0006952">
    <property type="term" value="P:defense response"/>
    <property type="evidence" value="ECO:0007669"/>
    <property type="project" value="UniProtKB-KW"/>
</dbReference>